<proteinExistence type="predicted"/>
<feature type="region of interest" description="Disordered" evidence="1">
    <location>
        <begin position="279"/>
        <end position="310"/>
    </location>
</feature>
<dbReference type="KEGG" id="tet:TTHERM_00467270"/>
<feature type="region of interest" description="Disordered" evidence="1">
    <location>
        <begin position="560"/>
        <end position="591"/>
    </location>
</feature>
<feature type="compositionally biased region" description="Polar residues" evidence="1">
    <location>
        <begin position="177"/>
        <end position="197"/>
    </location>
</feature>
<organism evidence="2 3">
    <name type="scientific">Tetrahymena thermophila (strain SB210)</name>
    <dbReference type="NCBI Taxonomy" id="312017"/>
    <lineage>
        <taxon>Eukaryota</taxon>
        <taxon>Sar</taxon>
        <taxon>Alveolata</taxon>
        <taxon>Ciliophora</taxon>
        <taxon>Intramacronucleata</taxon>
        <taxon>Oligohymenophorea</taxon>
        <taxon>Hymenostomatida</taxon>
        <taxon>Tetrahymenina</taxon>
        <taxon>Tetrahymenidae</taxon>
        <taxon>Tetrahymena</taxon>
    </lineage>
</organism>
<dbReference type="AlphaFoldDB" id="I7LXJ7"/>
<dbReference type="Proteomes" id="UP000009168">
    <property type="component" value="Unassembled WGS sequence"/>
</dbReference>
<feature type="compositionally biased region" description="Basic and acidic residues" evidence="1">
    <location>
        <begin position="298"/>
        <end position="310"/>
    </location>
</feature>
<reference evidence="3" key="1">
    <citation type="journal article" date="2006" name="PLoS Biol.">
        <title>Macronuclear genome sequence of the ciliate Tetrahymena thermophila, a model eukaryote.</title>
        <authorList>
            <person name="Eisen J.A."/>
            <person name="Coyne R.S."/>
            <person name="Wu M."/>
            <person name="Wu D."/>
            <person name="Thiagarajan M."/>
            <person name="Wortman J.R."/>
            <person name="Badger J.H."/>
            <person name="Ren Q."/>
            <person name="Amedeo P."/>
            <person name="Jones K.M."/>
            <person name="Tallon L.J."/>
            <person name="Delcher A.L."/>
            <person name="Salzberg S.L."/>
            <person name="Silva J.C."/>
            <person name="Haas B.J."/>
            <person name="Majoros W.H."/>
            <person name="Farzad M."/>
            <person name="Carlton J.M."/>
            <person name="Smith R.K. Jr."/>
            <person name="Garg J."/>
            <person name="Pearlman R.E."/>
            <person name="Karrer K.M."/>
            <person name="Sun L."/>
            <person name="Manning G."/>
            <person name="Elde N.C."/>
            <person name="Turkewitz A.P."/>
            <person name="Asai D.J."/>
            <person name="Wilkes D.E."/>
            <person name="Wang Y."/>
            <person name="Cai H."/>
            <person name="Collins K."/>
            <person name="Stewart B.A."/>
            <person name="Lee S.R."/>
            <person name="Wilamowska K."/>
            <person name="Weinberg Z."/>
            <person name="Ruzzo W.L."/>
            <person name="Wloga D."/>
            <person name="Gaertig J."/>
            <person name="Frankel J."/>
            <person name="Tsao C.-C."/>
            <person name="Gorovsky M.A."/>
            <person name="Keeling P.J."/>
            <person name="Waller R.F."/>
            <person name="Patron N.J."/>
            <person name="Cherry J.M."/>
            <person name="Stover N.A."/>
            <person name="Krieger C.J."/>
            <person name="del Toro C."/>
            <person name="Ryder H.F."/>
            <person name="Williamson S.C."/>
            <person name="Barbeau R.A."/>
            <person name="Hamilton E.P."/>
            <person name="Orias E."/>
        </authorList>
    </citation>
    <scope>NUCLEOTIDE SEQUENCE [LARGE SCALE GENOMIC DNA]</scope>
    <source>
        <strain evidence="3">SB210</strain>
    </source>
</reference>
<feature type="region of interest" description="Disordered" evidence="1">
    <location>
        <begin position="146"/>
        <end position="197"/>
    </location>
</feature>
<name>I7LXJ7_TETTS</name>
<dbReference type="InParanoid" id="I7LXJ7"/>
<feature type="compositionally biased region" description="Basic and acidic residues" evidence="1">
    <location>
        <begin position="279"/>
        <end position="291"/>
    </location>
</feature>
<protein>
    <submittedName>
        <fullName evidence="2">Uncharacterized protein</fullName>
    </submittedName>
</protein>
<evidence type="ECO:0000313" key="3">
    <source>
        <dbReference type="Proteomes" id="UP000009168"/>
    </source>
</evidence>
<evidence type="ECO:0000313" key="2">
    <source>
        <dbReference type="EMBL" id="EAS04778.3"/>
    </source>
</evidence>
<feature type="compositionally biased region" description="Polar residues" evidence="1">
    <location>
        <begin position="146"/>
        <end position="156"/>
    </location>
</feature>
<dbReference type="EMBL" id="GG662441">
    <property type="protein sequence ID" value="EAS04778.3"/>
    <property type="molecule type" value="Genomic_DNA"/>
</dbReference>
<dbReference type="GeneID" id="7839924"/>
<evidence type="ECO:0000256" key="1">
    <source>
        <dbReference type="SAM" id="MobiDB-lite"/>
    </source>
</evidence>
<accession>I7LXJ7</accession>
<dbReference type="RefSeq" id="XP_001025023.3">
    <property type="nucleotide sequence ID" value="XM_001025023.3"/>
</dbReference>
<sequence length="739" mass="86484">MKQEFIYDYLIPTTILERKKDYFRHQKKLDEIKVGKARKNISFFQSEDVKQNQKIKKNSFYYRQQEQQLNLYKENTKMFFKLLNISTNSNFSTIPPVVGNGGQLSAQNKSQQKINTKDFSLNSEILVDLQNFEKNSQLQQVVEVQTNSRANSTEHASVTVPGPQRQSLTTQHKKRNSASPTNATHTSSSVIQSNQGQIQISTKQTDFLDKIYKENLQLHQRLLEMDSVLNKKNFDKFHNKQQEYKSRLSKFQVDQSTNRVKMKCSTYIDRFATNSSLNKSREDLSKKKDGRQSSSSKYEQDSQPKLEKEKDEIIEQKQNNNSSQNKLTTYPKSFFTEIDYNESSSKLNSLKVKGQIRSKTRDQSLSKTANRQLFDSQVKIENKKKHPSQIEIGVQSYLRNARPKTNYTVSGNERNMPYSNQYQRAHTSSNSDQHDTLGYSNNNRFRDKSMQDLKNQYGDNSILFASNKPTVQQTQRMENQFKNFFSTSARSVSLKKNQFPMTQNIGLNNNQQKSKKNIQINQPQVNIQAYQQIKSNNPTSTRNANNNQQYYYNGFRKNQYSQNHRNNNFVNQNNSLNNSHLNHSSTNNNSFNTDYKQNQYQKNNFIVQNKSNLSKSTIQEKDKSPQKLYPYTPVQGIEESRIMDEYKKQSKEIYKQYKVSFEQISPYSIQNQQLRRRIQTVHHADRKNDQATQKIYPKIQREKLVPLTQVKEEDHLQQTLEAVKLKQDSTLTIPEKISL</sequence>
<gene>
    <name evidence="2" type="ORF">TTHERM_00467270</name>
</gene>
<feature type="compositionally biased region" description="Low complexity" evidence="1">
    <location>
        <begin position="561"/>
        <end position="591"/>
    </location>
</feature>
<keyword evidence="3" id="KW-1185">Reference proteome</keyword>